<evidence type="ECO:0008006" key="3">
    <source>
        <dbReference type="Google" id="ProtNLM"/>
    </source>
</evidence>
<organism evidence="1 2">
    <name type="scientific">Pseudomonas luteola</name>
    <dbReference type="NCBI Taxonomy" id="47886"/>
    <lineage>
        <taxon>Bacteria</taxon>
        <taxon>Pseudomonadati</taxon>
        <taxon>Pseudomonadota</taxon>
        <taxon>Gammaproteobacteria</taxon>
        <taxon>Pseudomonadales</taxon>
        <taxon>Pseudomonadaceae</taxon>
        <taxon>Pseudomonas</taxon>
    </lineage>
</organism>
<dbReference type="RefSeq" id="WP_196122174.1">
    <property type="nucleotide sequence ID" value="NZ_JADMCD010000014.1"/>
</dbReference>
<protein>
    <recommendedName>
        <fullName evidence="3">DUF2591 domain-containing protein</fullName>
    </recommendedName>
</protein>
<name>A0ABS0FRV0_PSELU</name>
<evidence type="ECO:0000313" key="1">
    <source>
        <dbReference type="EMBL" id="MBF8643115.1"/>
    </source>
</evidence>
<gene>
    <name evidence="1" type="ORF">IRZ65_20810</name>
</gene>
<reference evidence="1 2" key="1">
    <citation type="submission" date="2020-10" db="EMBL/GenBank/DDBJ databases">
        <title>Genome sequences of Pseudomonas isolates.</title>
        <authorList>
            <person name="Wessels L."/>
            <person name="Reich F."/>
            <person name="Hammerl J."/>
        </authorList>
    </citation>
    <scope>NUCLEOTIDE SEQUENCE [LARGE SCALE GENOMIC DNA]</scope>
    <source>
        <strain evidence="1 2">20-MO00624-0</strain>
    </source>
</reference>
<accession>A0ABS0FRV0</accession>
<keyword evidence="2" id="KW-1185">Reference proteome</keyword>
<dbReference type="EMBL" id="JADMCD010000014">
    <property type="protein sequence ID" value="MBF8643115.1"/>
    <property type="molecule type" value="Genomic_DNA"/>
</dbReference>
<dbReference type="Proteomes" id="UP000626180">
    <property type="component" value="Unassembled WGS sequence"/>
</dbReference>
<proteinExistence type="predicted"/>
<comment type="caution">
    <text evidence="1">The sequence shown here is derived from an EMBL/GenBank/DDBJ whole genome shotgun (WGS) entry which is preliminary data.</text>
</comment>
<sequence length="146" mass="16701">MSIQCNAELFPETLEALVDPVVFEGEHRCKFGHSTVVVKLLPSWSSDTGLWTVGWFCLVDRSVDEWMPGQRTHDGWPWYRPAQQPCSRSYDIACAVAARAAKIVLEQMLEFTGSEDVNTSVRQLQDRIEKQAMHWLQPEAYGENRT</sequence>
<evidence type="ECO:0000313" key="2">
    <source>
        <dbReference type="Proteomes" id="UP000626180"/>
    </source>
</evidence>